<name>A0ABX6BAM4_9ACTN</name>
<protein>
    <submittedName>
        <fullName evidence="1">Uncharacterized protein</fullName>
    </submittedName>
</protein>
<proteinExistence type="predicted"/>
<keyword evidence="2" id="KW-1185">Reference proteome</keyword>
<dbReference type="Proteomes" id="UP000326029">
    <property type="component" value="Chromosome"/>
</dbReference>
<dbReference type="EMBL" id="CP023693">
    <property type="protein sequence ID" value="QEV30948.1"/>
    <property type="molecule type" value="Genomic_DNA"/>
</dbReference>
<evidence type="ECO:0000313" key="2">
    <source>
        <dbReference type="Proteomes" id="UP000326029"/>
    </source>
</evidence>
<gene>
    <name evidence="1" type="ORF">CP977_01035</name>
</gene>
<accession>A0ABX6BAM4</accession>
<organism evidence="1 2">
    <name type="scientific">Streptomyces cinereoruber</name>
    <dbReference type="NCBI Taxonomy" id="67260"/>
    <lineage>
        <taxon>Bacteria</taxon>
        <taxon>Bacillati</taxon>
        <taxon>Actinomycetota</taxon>
        <taxon>Actinomycetes</taxon>
        <taxon>Kitasatosporales</taxon>
        <taxon>Streptomycetaceae</taxon>
        <taxon>Streptomyces</taxon>
    </lineage>
</organism>
<reference evidence="1 2" key="1">
    <citation type="submission" date="2017-09" db="EMBL/GenBank/DDBJ databases">
        <authorList>
            <person name="Lee N."/>
            <person name="Cho B.-K."/>
        </authorList>
    </citation>
    <scope>NUCLEOTIDE SEQUENCE [LARGE SCALE GENOMIC DNA]</scope>
    <source>
        <strain evidence="1 2">ATCC 19740</strain>
    </source>
</reference>
<evidence type="ECO:0000313" key="1">
    <source>
        <dbReference type="EMBL" id="QEV30948.1"/>
    </source>
</evidence>
<sequence>MLRKGAKEPEQQTLQCVYRFEPDPHEEPKYNKQQEAFYQNAAACLVANVTQHGKLPEVSDKFEVVFAKTTFILTAMQHPIGHGFKMKTAPDGPPSDGH</sequence>